<dbReference type="InterPro" id="IPR056823">
    <property type="entry name" value="TEN-like_YD-shell"/>
</dbReference>
<dbReference type="EMBL" id="JADEWZ010000022">
    <property type="protein sequence ID" value="MBE9117226.1"/>
    <property type="molecule type" value="Genomic_DNA"/>
</dbReference>
<sequence length="640" mass="70769">MRIGNCFDGQVASITDERGTTTFDYDTQGRLIARRDPTGPYVNGNSIEYSYDDAGNIAQVRTAAGVVDYTYDEQNRLETVTEDNETTTYLYDLAGNLKETQFPNGTVERRTYDELNRLDVLETVKGGTLLSRFDYATNDAGHRLEVIESVRQPDGTLAERTVRYEYDDLYRLISEEVVGGDTTTYTYDDVGNRLSKTVNGVITNTYTYDDNDLLEVEVSGGDTIEYKYDKNGNLTERKENDVVTATYVWDDQNRMVQAQTDAGIVTYAYDDDNIRVSETVGGTTKSYVLDKNRPYAQVLAEYEDGTEVASYTYGLDLIEQERDGNESYYSVDGLGSTRGLTDENGTVTDTYTYDAYGEGISEVGDTENDYRFAGEQFDGMLGQYYLRQRYYDPNSGRFTRRDTYEGNNLNPVSLHKYIYANADPVNGIDPSGLFTIAEINAANAIRSTLSNIQVDTGHQLIDATLGNEKAAEDAIVGNLVFASLPIVGAAATSILGKAGKAAIKAGGWLSKHEGLGHTLSRHVNVDNSFIIKRAQTVFGKGKKIGKPRFPNGASRYKDVATAEKAIGETIKNSRTQVKSWLKSSSNNRNLVLSHKGNSSSIIGYGAKYGDKTVSPRYNAKIILKKKPSGKGFFILTSYPS</sequence>
<gene>
    <name evidence="4" type="ORF">IQ249_15100</name>
</gene>
<keyword evidence="5" id="KW-1185">Reference proteome</keyword>
<comment type="caution">
    <text evidence="4">The sequence shown here is derived from an EMBL/GenBank/DDBJ whole genome shotgun (WGS) entry which is preliminary data.</text>
</comment>
<feature type="domain" description="Teneurin-like YD-shell" evidence="3">
    <location>
        <begin position="157"/>
        <end position="425"/>
    </location>
</feature>
<feature type="domain" description="Teneurin-like YD-shell" evidence="3">
    <location>
        <begin position="22"/>
        <end position="121"/>
    </location>
</feature>
<dbReference type="Pfam" id="PF25023">
    <property type="entry name" value="TEN_YD-shell"/>
    <property type="match status" value="2"/>
</dbReference>
<dbReference type="NCBIfam" id="TIGR01643">
    <property type="entry name" value="YD_repeat_2x"/>
    <property type="match status" value="3"/>
</dbReference>
<name>A0A8J7DXQ0_9CYAN</name>
<evidence type="ECO:0000259" key="3">
    <source>
        <dbReference type="Pfam" id="PF25023"/>
    </source>
</evidence>
<dbReference type="CDD" id="cd20684">
    <property type="entry name" value="CdiA-CT_Yk_RNaseA-like"/>
    <property type="match status" value="1"/>
</dbReference>
<accession>A0A8J7DXQ0</accession>
<dbReference type="InterPro" id="IPR006530">
    <property type="entry name" value="YD"/>
</dbReference>
<dbReference type="InterPro" id="IPR050708">
    <property type="entry name" value="T6SS_VgrG/RHS"/>
</dbReference>
<dbReference type="Gene3D" id="2.180.10.10">
    <property type="entry name" value="RHS repeat-associated core"/>
    <property type="match status" value="1"/>
</dbReference>
<dbReference type="InterPro" id="IPR022385">
    <property type="entry name" value="Rhs_assc_core"/>
</dbReference>
<evidence type="ECO:0000259" key="2">
    <source>
        <dbReference type="Pfam" id="PF18431"/>
    </source>
</evidence>
<dbReference type="PANTHER" id="PTHR32305">
    <property type="match status" value="1"/>
</dbReference>
<dbReference type="Proteomes" id="UP000654482">
    <property type="component" value="Unassembled WGS sequence"/>
</dbReference>
<evidence type="ECO:0000313" key="5">
    <source>
        <dbReference type="Proteomes" id="UP000654482"/>
    </source>
</evidence>
<dbReference type="Pfam" id="PF18431">
    <property type="entry name" value="RNAse_A_bac"/>
    <property type="match status" value="1"/>
</dbReference>
<proteinExistence type="predicted"/>
<evidence type="ECO:0000256" key="1">
    <source>
        <dbReference type="ARBA" id="ARBA00022737"/>
    </source>
</evidence>
<dbReference type="AlphaFoldDB" id="A0A8J7DXQ0"/>
<evidence type="ECO:0000313" key="4">
    <source>
        <dbReference type="EMBL" id="MBE9117226.1"/>
    </source>
</evidence>
<evidence type="ECO:0008006" key="6">
    <source>
        <dbReference type="Google" id="ProtNLM"/>
    </source>
</evidence>
<organism evidence="4 5">
    <name type="scientific">Lusitaniella coriacea LEGE 07157</name>
    <dbReference type="NCBI Taxonomy" id="945747"/>
    <lineage>
        <taxon>Bacteria</taxon>
        <taxon>Bacillati</taxon>
        <taxon>Cyanobacteriota</taxon>
        <taxon>Cyanophyceae</taxon>
        <taxon>Spirulinales</taxon>
        <taxon>Lusitaniellaceae</taxon>
        <taxon>Lusitaniella</taxon>
    </lineage>
</organism>
<dbReference type="PANTHER" id="PTHR32305:SF15">
    <property type="entry name" value="PROTEIN RHSA-RELATED"/>
    <property type="match status" value="1"/>
</dbReference>
<dbReference type="InterPro" id="IPR041436">
    <property type="entry name" value="RNAse_A_bac"/>
</dbReference>
<feature type="domain" description="Bacterial CdiA-CT RNAse A" evidence="2">
    <location>
        <begin position="516"/>
        <end position="639"/>
    </location>
</feature>
<dbReference type="RefSeq" id="WP_194030315.1">
    <property type="nucleotide sequence ID" value="NZ_JADEWZ010000022.1"/>
</dbReference>
<keyword evidence="1" id="KW-0677">Repeat</keyword>
<dbReference type="NCBIfam" id="TIGR03696">
    <property type="entry name" value="Rhs_assc_core"/>
    <property type="match status" value="1"/>
</dbReference>
<protein>
    <recommendedName>
        <fullName evidence="6">Bacterial CdiA-CT RNAse A domain-containing protein</fullName>
    </recommendedName>
</protein>
<reference evidence="4" key="1">
    <citation type="submission" date="2020-10" db="EMBL/GenBank/DDBJ databases">
        <authorList>
            <person name="Castelo-Branco R."/>
            <person name="Eusebio N."/>
            <person name="Adriana R."/>
            <person name="Vieira A."/>
            <person name="Brugerolle De Fraissinette N."/>
            <person name="Rezende De Castro R."/>
            <person name="Schneider M.P."/>
            <person name="Vasconcelos V."/>
            <person name="Leao P.N."/>
        </authorList>
    </citation>
    <scope>NUCLEOTIDE SEQUENCE</scope>
    <source>
        <strain evidence="4">LEGE 07157</strain>
    </source>
</reference>